<dbReference type="AlphaFoldDB" id="A0A517YYT3"/>
<keyword evidence="6 8" id="KW-1133">Transmembrane helix</keyword>
<evidence type="ECO:0000256" key="6">
    <source>
        <dbReference type="ARBA" id="ARBA00022989"/>
    </source>
</evidence>
<evidence type="ECO:0000256" key="4">
    <source>
        <dbReference type="ARBA" id="ARBA00022475"/>
    </source>
</evidence>
<keyword evidence="10" id="KW-1185">Reference proteome</keyword>
<feature type="transmembrane region" description="Helical" evidence="8">
    <location>
        <begin position="133"/>
        <end position="159"/>
    </location>
</feature>
<feature type="transmembrane region" description="Helical" evidence="8">
    <location>
        <begin position="77"/>
        <end position="95"/>
    </location>
</feature>
<evidence type="ECO:0000256" key="7">
    <source>
        <dbReference type="ARBA" id="ARBA00023136"/>
    </source>
</evidence>
<keyword evidence="4 8" id="KW-1003">Cell membrane</keyword>
<dbReference type="EMBL" id="CP036425">
    <property type="protein sequence ID" value="QDU35382.1"/>
    <property type="molecule type" value="Genomic_DNA"/>
</dbReference>
<proteinExistence type="inferred from homology"/>
<sequence length="262" mass="28804">MNHFEMTVWIGFVLFLGAFTQGAVGFGLGLVAIPLLVLGEIPLPTAIAVMLVTMLFTNSTSCLKYRGSIHWKTVWPLVSMHLIGLPFGVLTLVYIEGFNPSVAKAVVGIMVLIAVFAQWALKVKPRDHVNAVWGWGAGLGSGYIEGLVGMGSPPLVLYVMMQKWDLDRIRTTIWVVFLSDVIPLLLLLSYEFKGEIVYAVYLGVFLFPVSVCGTLLGNKAGHWLGVEKLRWVAYMILVLLGMVSVCLPLAKWTHHALLAGKY</sequence>
<evidence type="ECO:0000256" key="8">
    <source>
        <dbReference type="RuleBase" id="RU363041"/>
    </source>
</evidence>
<feature type="transmembrane region" description="Helical" evidence="8">
    <location>
        <begin position="35"/>
        <end position="57"/>
    </location>
</feature>
<dbReference type="GO" id="GO:0005886">
    <property type="term" value="C:plasma membrane"/>
    <property type="evidence" value="ECO:0007669"/>
    <property type="project" value="UniProtKB-SubCell"/>
</dbReference>
<organism evidence="9 10">
    <name type="scientific">Poriferisphaera corsica</name>
    <dbReference type="NCBI Taxonomy" id="2528020"/>
    <lineage>
        <taxon>Bacteria</taxon>
        <taxon>Pseudomonadati</taxon>
        <taxon>Planctomycetota</taxon>
        <taxon>Phycisphaerae</taxon>
        <taxon>Phycisphaerales</taxon>
        <taxon>Phycisphaeraceae</taxon>
        <taxon>Poriferisphaera</taxon>
    </lineage>
</organism>
<dbReference type="KEGG" id="pcor:KS4_34630"/>
<dbReference type="Proteomes" id="UP000317369">
    <property type="component" value="Chromosome"/>
</dbReference>
<dbReference type="PANTHER" id="PTHR30269">
    <property type="entry name" value="TRANSMEMBRANE PROTEIN YFCA"/>
    <property type="match status" value="1"/>
</dbReference>
<dbReference type="RefSeq" id="WP_145080643.1">
    <property type="nucleotide sequence ID" value="NZ_CP036425.1"/>
</dbReference>
<accession>A0A517YYT3</accession>
<dbReference type="OrthoDB" id="8478406at2"/>
<evidence type="ECO:0000256" key="1">
    <source>
        <dbReference type="ARBA" id="ARBA00004651"/>
    </source>
</evidence>
<dbReference type="InterPro" id="IPR002781">
    <property type="entry name" value="TM_pro_TauE-like"/>
</dbReference>
<dbReference type="InterPro" id="IPR052017">
    <property type="entry name" value="TSUP"/>
</dbReference>
<feature type="transmembrane region" description="Helical" evidence="8">
    <location>
        <begin position="196"/>
        <end position="217"/>
    </location>
</feature>
<comment type="similarity">
    <text evidence="2 8">Belongs to the 4-toluene sulfonate uptake permease (TSUP) (TC 2.A.102) family.</text>
</comment>
<evidence type="ECO:0000256" key="5">
    <source>
        <dbReference type="ARBA" id="ARBA00022692"/>
    </source>
</evidence>
<keyword evidence="3" id="KW-0813">Transport</keyword>
<name>A0A517YYT3_9BACT</name>
<dbReference type="Pfam" id="PF01925">
    <property type="entry name" value="TauE"/>
    <property type="match status" value="1"/>
</dbReference>
<protein>
    <recommendedName>
        <fullName evidence="8">Probable membrane transporter protein</fullName>
    </recommendedName>
</protein>
<evidence type="ECO:0000313" key="9">
    <source>
        <dbReference type="EMBL" id="QDU35382.1"/>
    </source>
</evidence>
<evidence type="ECO:0000256" key="3">
    <source>
        <dbReference type="ARBA" id="ARBA00022448"/>
    </source>
</evidence>
<reference evidence="9 10" key="1">
    <citation type="submission" date="2019-02" db="EMBL/GenBank/DDBJ databases">
        <title>Deep-cultivation of Planctomycetes and their phenomic and genomic characterization uncovers novel biology.</title>
        <authorList>
            <person name="Wiegand S."/>
            <person name="Jogler M."/>
            <person name="Boedeker C."/>
            <person name="Pinto D."/>
            <person name="Vollmers J."/>
            <person name="Rivas-Marin E."/>
            <person name="Kohn T."/>
            <person name="Peeters S.H."/>
            <person name="Heuer A."/>
            <person name="Rast P."/>
            <person name="Oberbeckmann S."/>
            <person name="Bunk B."/>
            <person name="Jeske O."/>
            <person name="Meyerdierks A."/>
            <person name="Storesund J.E."/>
            <person name="Kallscheuer N."/>
            <person name="Luecker S."/>
            <person name="Lage O.M."/>
            <person name="Pohl T."/>
            <person name="Merkel B.J."/>
            <person name="Hornburger P."/>
            <person name="Mueller R.-W."/>
            <person name="Bruemmer F."/>
            <person name="Labrenz M."/>
            <person name="Spormann A.M."/>
            <person name="Op den Camp H."/>
            <person name="Overmann J."/>
            <person name="Amann R."/>
            <person name="Jetten M.S.M."/>
            <person name="Mascher T."/>
            <person name="Medema M.H."/>
            <person name="Devos D.P."/>
            <person name="Kaster A.-K."/>
            <person name="Ovreas L."/>
            <person name="Rohde M."/>
            <person name="Galperin M.Y."/>
            <person name="Jogler C."/>
        </authorList>
    </citation>
    <scope>NUCLEOTIDE SEQUENCE [LARGE SCALE GENOMIC DNA]</scope>
    <source>
        <strain evidence="9 10">KS4</strain>
    </source>
</reference>
<feature type="transmembrane region" description="Helical" evidence="8">
    <location>
        <begin position="102"/>
        <end position="121"/>
    </location>
</feature>
<evidence type="ECO:0000313" key="10">
    <source>
        <dbReference type="Proteomes" id="UP000317369"/>
    </source>
</evidence>
<feature type="transmembrane region" description="Helical" evidence="8">
    <location>
        <begin position="229"/>
        <end position="250"/>
    </location>
</feature>
<feature type="transmembrane region" description="Helical" evidence="8">
    <location>
        <begin position="6"/>
        <end position="28"/>
    </location>
</feature>
<comment type="subcellular location">
    <subcellularLocation>
        <location evidence="1 8">Cell membrane</location>
        <topology evidence="1 8">Multi-pass membrane protein</topology>
    </subcellularLocation>
</comment>
<keyword evidence="5 8" id="KW-0812">Transmembrane</keyword>
<dbReference type="PANTHER" id="PTHR30269:SF37">
    <property type="entry name" value="MEMBRANE TRANSPORTER PROTEIN"/>
    <property type="match status" value="1"/>
</dbReference>
<gene>
    <name evidence="9" type="ORF">KS4_34630</name>
</gene>
<keyword evidence="7 8" id="KW-0472">Membrane</keyword>
<evidence type="ECO:0000256" key="2">
    <source>
        <dbReference type="ARBA" id="ARBA00009142"/>
    </source>
</evidence>
<feature type="transmembrane region" description="Helical" evidence="8">
    <location>
        <begin position="171"/>
        <end position="190"/>
    </location>
</feature>